<keyword evidence="3" id="KW-1185">Reference proteome</keyword>
<evidence type="ECO:0000256" key="1">
    <source>
        <dbReference type="SAM" id="MobiDB-lite"/>
    </source>
</evidence>
<dbReference type="AlphaFoldDB" id="A0A2V1DIX4"/>
<feature type="region of interest" description="Disordered" evidence="1">
    <location>
        <begin position="1"/>
        <end position="40"/>
    </location>
</feature>
<reference evidence="2 3" key="1">
    <citation type="journal article" date="2018" name="Sci. Rep.">
        <title>Comparative genomics provides insights into the lifestyle and reveals functional heterogeneity of dark septate endophytic fungi.</title>
        <authorList>
            <person name="Knapp D.G."/>
            <person name="Nemeth J.B."/>
            <person name="Barry K."/>
            <person name="Hainaut M."/>
            <person name="Henrissat B."/>
            <person name="Johnson J."/>
            <person name="Kuo A."/>
            <person name="Lim J.H.P."/>
            <person name="Lipzen A."/>
            <person name="Nolan M."/>
            <person name="Ohm R.A."/>
            <person name="Tamas L."/>
            <person name="Grigoriev I.V."/>
            <person name="Spatafora J.W."/>
            <person name="Nagy L.G."/>
            <person name="Kovacs G.M."/>
        </authorList>
    </citation>
    <scope>NUCLEOTIDE SEQUENCE [LARGE SCALE GENOMIC DNA]</scope>
    <source>
        <strain evidence="2 3">DSE2036</strain>
    </source>
</reference>
<dbReference type="GO" id="GO:0003824">
    <property type="term" value="F:catalytic activity"/>
    <property type="evidence" value="ECO:0007669"/>
    <property type="project" value="InterPro"/>
</dbReference>
<dbReference type="EMBL" id="KZ805447">
    <property type="protein sequence ID" value="PVH97054.1"/>
    <property type="molecule type" value="Genomic_DNA"/>
</dbReference>
<protein>
    <submittedName>
        <fullName evidence="2">Purine and uridine phosphorylase</fullName>
    </submittedName>
</protein>
<dbReference type="PANTHER" id="PTHR46082:SF6">
    <property type="entry name" value="AAA+ ATPASE DOMAIN-CONTAINING PROTEIN-RELATED"/>
    <property type="match status" value="1"/>
</dbReference>
<dbReference type="OrthoDB" id="3847045at2759"/>
<dbReference type="GO" id="GO:0009116">
    <property type="term" value="P:nucleoside metabolic process"/>
    <property type="evidence" value="ECO:0007669"/>
    <property type="project" value="InterPro"/>
</dbReference>
<dbReference type="Proteomes" id="UP000244855">
    <property type="component" value="Unassembled WGS sequence"/>
</dbReference>
<dbReference type="InterPro" id="IPR035994">
    <property type="entry name" value="Nucleoside_phosphorylase_sf"/>
</dbReference>
<organism evidence="2 3">
    <name type="scientific">Periconia macrospinosa</name>
    <dbReference type="NCBI Taxonomy" id="97972"/>
    <lineage>
        <taxon>Eukaryota</taxon>
        <taxon>Fungi</taxon>
        <taxon>Dikarya</taxon>
        <taxon>Ascomycota</taxon>
        <taxon>Pezizomycotina</taxon>
        <taxon>Dothideomycetes</taxon>
        <taxon>Pleosporomycetidae</taxon>
        <taxon>Pleosporales</taxon>
        <taxon>Massarineae</taxon>
        <taxon>Periconiaceae</taxon>
        <taxon>Periconia</taxon>
    </lineage>
</organism>
<accession>A0A2V1DIX4</accession>
<sequence length="372" mass="41046">MMTADELWVPHLPPSQRNHAGQRRSVPLAQDNRPTSLSARTASADPRFTIAIVTALRLEYDALAAALDSPPEVLPHDLDDPFIFTTGVFAGRNVVISYPAKTGQRDTALAVQFLELKYGKMRLVILLGICAGIPKPPEGDEIFLGDVVISTAVLAYAHGARLDPTGLQLRKILPHEAGGTIRQVLELIRTDSFSRQLTDVSRGALEKLRHQPHYRPLPENKDLFFDPSYHHLHRPPCPANICNANAPDNTICESAKRTSCRLLQCDKTQARPRPPYSERPFGIHCGVFASADLIMRDAQVRDGLANEYGVLAFDMEATGIWGLNPHIVVIKGVCDYGDSHKPKDWQDFAAARAACVAIAFITKFFPQGNNDF</sequence>
<dbReference type="STRING" id="97972.A0A2V1DIX4"/>
<dbReference type="SUPFAM" id="SSF53167">
    <property type="entry name" value="Purine and uridine phosphorylases"/>
    <property type="match status" value="1"/>
</dbReference>
<dbReference type="InterPro" id="IPR053137">
    <property type="entry name" value="NLR-like"/>
</dbReference>
<gene>
    <name evidence="2" type="ORF">DM02DRAFT_616805</name>
</gene>
<dbReference type="PANTHER" id="PTHR46082">
    <property type="entry name" value="ATP/GTP-BINDING PROTEIN-RELATED"/>
    <property type="match status" value="1"/>
</dbReference>
<proteinExistence type="predicted"/>
<name>A0A2V1DIX4_9PLEO</name>
<evidence type="ECO:0000313" key="3">
    <source>
        <dbReference type="Proteomes" id="UP000244855"/>
    </source>
</evidence>
<evidence type="ECO:0000313" key="2">
    <source>
        <dbReference type="EMBL" id="PVH97054.1"/>
    </source>
</evidence>
<dbReference type="Gene3D" id="3.40.50.1580">
    <property type="entry name" value="Nucleoside phosphorylase domain"/>
    <property type="match status" value="1"/>
</dbReference>